<dbReference type="Proteomes" id="UP000032300">
    <property type="component" value="Chromosome"/>
</dbReference>
<dbReference type="InterPro" id="IPR036182">
    <property type="entry name" value="PCuAC_sf"/>
</dbReference>
<protein>
    <recommendedName>
        <fullName evidence="2">Copper resistance protein D domain-containing protein</fullName>
    </recommendedName>
</protein>
<evidence type="ECO:0000313" key="3">
    <source>
        <dbReference type="EMBL" id="AJP73746.1"/>
    </source>
</evidence>
<feature type="transmembrane region" description="Helical" evidence="1">
    <location>
        <begin position="47"/>
        <end position="67"/>
    </location>
</feature>
<dbReference type="SUPFAM" id="SSF110087">
    <property type="entry name" value="DR1885-like metal-binding protein"/>
    <property type="match status" value="1"/>
</dbReference>
<feature type="transmembrane region" description="Helical" evidence="1">
    <location>
        <begin position="207"/>
        <end position="228"/>
    </location>
</feature>
<dbReference type="GO" id="GO:0016020">
    <property type="term" value="C:membrane"/>
    <property type="evidence" value="ECO:0007669"/>
    <property type="project" value="InterPro"/>
</dbReference>
<accession>A0A7U4JBG4</accession>
<feature type="transmembrane region" description="Helical" evidence="1">
    <location>
        <begin position="73"/>
        <end position="99"/>
    </location>
</feature>
<name>A0A7U4JBG4_9SPHN</name>
<feature type="transmembrane region" description="Helical" evidence="1">
    <location>
        <begin position="131"/>
        <end position="153"/>
    </location>
</feature>
<keyword evidence="1" id="KW-0472">Membrane</keyword>
<sequence length="546" mass="56830">MLEALAALAKGIGTAAALTAAGTILARVTWARGGAQSRPMAAGVTRWAGIALAITACGEALLFFVRLGGGADAATLGALFLSPLGAALGLHLVGGIWVAAFARRRVALVGAAMILAAFGVVGHAATNGIVTSITVILHVTAAAWWLGGLWILLGANRTSAAEFLSLVDRFSRQAVWVVGVLLAAALTTTAALLNLRIDLALAYQQGLLVKLAFTGALLVLAGINKLILTPRLAARADARVWLRRAIVAEILLFVGALTTTAYLTTYLSPHDADDAAHAHGDAGAAHGPIAVVDPWAAAVPGGAMTGAGYMTIVNNQPVADRLIGASSPWAERVDIQASERARGIAHMRAPKALPVPAHGQVVLRHGAQDGQDFLRRHLRDGKAADHRIRHAEQPANLVERDRCAALPFILRHPFFCDRLERVVGRHLAREVLAPLLGSGIEAGGNLLPRLIAPLARHGDSHLGPGAEIERLLPAKVSAVHAPEFRTVGLDDEVEPIGVGHLGGLVFGLRVGDLDVIQCHDGTSSKGLSGTIKNTIILMVLPMDSGG</sequence>
<dbReference type="InterPro" id="IPR058248">
    <property type="entry name" value="Lxx211020-like"/>
</dbReference>
<organism evidence="3 4">
    <name type="scientific">Sphingomonas hengshuiensis</name>
    <dbReference type="NCBI Taxonomy" id="1609977"/>
    <lineage>
        <taxon>Bacteria</taxon>
        <taxon>Pseudomonadati</taxon>
        <taxon>Pseudomonadota</taxon>
        <taxon>Alphaproteobacteria</taxon>
        <taxon>Sphingomonadales</taxon>
        <taxon>Sphingomonadaceae</taxon>
        <taxon>Sphingomonas</taxon>
    </lineage>
</organism>
<feature type="transmembrane region" description="Helical" evidence="1">
    <location>
        <begin position="106"/>
        <end position="125"/>
    </location>
</feature>
<dbReference type="PANTHER" id="PTHR36302:SF1">
    <property type="entry name" value="COPPER CHAPERONE PCU(A)C"/>
    <property type="match status" value="1"/>
</dbReference>
<evidence type="ECO:0000259" key="2">
    <source>
        <dbReference type="Pfam" id="PF05425"/>
    </source>
</evidence>
<dbReference type="Gene3D" id="2.60.40.1890">
    <property type="entry name" value="PCu(A)C copper chaperone"/>
    <property type="match status" value="1"/>
</dbReference>
<dbReference type="Pfam" id="PF05425">
    <property type="entry name" value="CopD"/>
    <property type="match status" value="1"/>
</dbReference>
<feature type="transmembrane region" description="Helical" evidence="1">
    <location>
        <begin position="6"/>
        <end position="26"/>
    </location>
</feature>
<reference evidence="3 4" key="2">
    <citation type="submission" date="2015-02" db="EMBL/GenBank/DDBJ databases">
        <title>The complete genome of Sphingomonas hengshuiensis sp. WHSC-8 isolated from soil of Hengshui Lake.</title>
        <authorList>
            <person name="Wei S."/>
            <person name="Guo J."/>
            <person name="Su C."/>
            <person name="Wu R."/>
            <person name="Zhang Z."/>
            <person name="Liang K."/>
            <person name="Li H."/>
            <person name="Wang T."/>
            <person name="Liu H."/>
            <person name="Zhang C."/>
            <person name="Li Z."/>
            <person name="Wang Q."/>
            <person name="Meng J."/>
        </authorList>
    </citation>
    <scope>NUCLEOTIDE SEQUENCE [LARGE SCALE GENOMIC DNA]</scope>
    <source>
        <strain evidence="3 4">WHSC-8</strain>
    </source>
</reference>
<dbReference type="InterPro" id="IPR007410">
    <property type="entry name" value="LpqE-like"/>
</dbReference>
<feature type="transmembrane region" description="Helical" evidence="1">
    <location>
        <begin position="174"/>
        <end position="195"/>
    </location>
</feature>
<feature type="transmembrane region" description="Helical" evidence="1">
    <location>
        <begin position="240"/>
        <end position="263"/>
    </location>
</feature>
<dbReference type="EMBL" id="CP010836">
    <property type="protein sequence ID" value="AJP73746.1"/>
    <property type="molecule type" value="Genomic_DNA"/>
</dbReference>
<proteinExistence type="predicted"/>
<keyword evidence="1" id="KW-0812">Transmembrane</keyword>
<feature type="domain" description="Copper resistance protein D" evidence="2">
    <location>
        <begin position="166"/>
        <end position="263"/>
    </location>
</feature>
<keyword evidence="4" id="KW-1185">Reference proteome</keyword>
<evidence type="ECO:0000313" key="4">
    <source>
        <dbReference type="Proteomes" id="UP000032300"/>
    </source>
</evidence>
<dbReference type="PANTHER" id="PTHR36302">
    <property type="entry name" value="BLR7088 PROTEIN"/>
    <property type="match status" value="1"/>
</dbReference>
<dbReference type="InterPro" id="IPR008457">
    <property type="entry name" value="Cu-R_CopD_dom"/>
</dbReference>
<evidence type="ECO:0000256" key="1">
    <source>
        <dbReference type="SAM" id="Phobius"/>
    </source>
</evidence>
<dbReference type="KEGG" id="sphi:TS85_21020"/>
<keyword evidence="1" id="KW-1133">Transmembrane helix</keyword>
<gene>
    <name evidence="3" type="ORF">TS85_21020</name>
</gene>
<dbReference type="AlphaFoldDB" id="A0A7U4JBG4"/>
<dbReference type="Pfam" id="PF04314">
    <property type="entry name" value="PCuAC"/>
    <property type="match status" value="1"/>
</dbReference>
<reference evidence="3 4" key="1">
    <citation type="journal article" date="2015" name="Int. J. Syst. Evol. Microbiol.">
        <title>Sphingomonas hengshuiensis sp. nov., isolated from lake wetland.</title>
        <authorList>
            <person name="Wei S."/>
            <person name="Wang T."/>
            <person name="Liu H."/>
            <person name="Zhang C."/>
            <person name="Guo J."/>
            <person name="Wang Q."/>
            <person name="Liang K."/>
            <person name="Zhang Z."/>
        </authorList>
    </citation>
    <scope>NUCLEOTIDE SEQUENCE [LARGE SCALE GENOMIC DNA]</scope>
    <source>
        <strain evidence="3 4">WHSC-8</strain>
    </source>
</reference>